<protein>
    <submittedName>
        <fullName evidence="2">Uncharacterized protein LOC142163187</fullName>
    </submittedName>
</protein>
<organism evidence="1 2">
    <name type="scientific">Nicotiana tabacum</name>
    <name type="common">Common tobacco</name>
    <dbReference type="NCBI Taxonomy" id="4097"/>
    <lineage>
        <taxon>Eukaryota</taxon>
        <taxon>Viridiplantae</taxon>
        <taxon>Streptophyta</taxon>
        <taxon>Embryophyta</taxon>
        <taxon>Tracheophyta</taxon>
        <taxon>Spermatophyta</taxon>
        <taxon>Magnoliopsida</taxon>
        <taxon>eudicotyledons</taxon>
        <taxon>Gunneridae</taxon>
        <taxon>Pentapetalae</taxon>
        <taxon>asterids</taxon>
        <taxon>lamiids</taxon>
        <taxon>Solanales</taxon>
        <taxon>Solanaceae</taxon>
        <taxon>Nicotianoideae</taxon>
        <taxon>Nicotianeae</taxon>
        <taxon>Nicotiana</taxon>
    </lineage>
</organism>
<gene>
    <name evidence="2" type="primary">LOC142163187</name>
</gene>
<proteinExistence type="predicted"/>
<reference evidence="1" key="1">
    <citation type="journal article" date="2014" name="Nat. Commun.">
        <title>The tobacco genome sequence and its comparison with those of tomato and potato.</title>
        <authorList>
            <person name="Sierro N."/>
            <person name="Battey J.N."/>
            <person name="Ouadi S."/>
            <person name="Bakaher N."/>
            <person name="Bovet L."/>
            <person name="Willig A."/>
            <person name="Goepfert S."/>
            <person name="Peitsch M.C."/>
            <person name="Ivanov N.V."/>
        </authorList>
    </citation>
    <scope>NUCLEOTIDE SEQUENCE [LARGE SCALE GENOMIC DNA]</scope>
</reference>
<evidence type="ECO:0000313" key="1">
    <source>
        <dbReference type="Proteomes" id="UP000790787"/>
    </source>
</evidence>
<sequence>MNYTVTKQELLAIVYAFEKFRAYLLGSKVVVYTDHAALRYLMAKKDAKPRLIRWVLLLQEFDFEVKDRKGTQNQVADHLSRLEEAGRPQGDLEINDAFPDEHILALSSTFAPWYADIANYLVSDLIPDGLESYQRKKFLRDCRQYYWEEPYLFRVCTDNIIRRCVPEEEVMPILKACHDSPVGDHHGRNRTAAKVLECGYYWPSIYHDANQMVKACY</sequence>
<dbReference type="Proteomes" id="UP000790787">
    <property type="component" value="Chromosome 8"/>
</dbReference>
<evidence type="ECO:0000313" key="2">
    <source>
        <dbReference type="RefSeq" id="XP_075076546.1"/>
    </source>
</evidence>
<dbReference type="RefSeq" id="XP_075076546.1">
    <property type="nucleotide sequence ID" value="XM_075220445.1"/>
</dbReference>
<accession>A0AC58RUZ3</accession>
<name>A0AC58RUZ3_TOBAC</name>
<reference evidence="2" key="2">
    <citation type="submission" date="2025-08" db="UniProtKB">
        <authorList>
            <consortium name="RefSeq"/>
        </authorList>
    </citation>
    <scope>IDENTIFICATION</scope>
    <source>
        <tissue evidence="2">Leaf</tissue>
    </source>
</reference>
<keyword evidence="1" id="KW-1185">Reference proteome</keyword>